<reference evidence="1" key="1">
    <citation type="submission" date="2021-06" db="EMBL/GenBank/DDBJ databases">
        <authorList>
            <person name="Kallberg Y."/>
            <person name="Tangrot J."/>
            <person name="Rosling A."/>
        </authorList>
    </citation>
    <scope>NUCLEOTIDE SEQUENCE</scope>
    <source>
        <strain evidence="1">IL203A</strain>
    </source>
</reference>
<keyword evidence="2" id="KW-1185">Reference proteome</keyword>
<accession>A0ACA9MSB2</accession>
<comment type="caution">
    <text evidence="1">The sequence shown here is derived from an EMBL/GenBank/DDBJ whole genome shotgun (WGS) entry which is preliminary data.</text>
</comment>
<evidence type="ECO:0000313" key="1">
    <source>
        <dbReference type="EMBL" id="CAG8606180.1"/>
    </source>
</evidence>
<feature type="non-terminal residue" evidence="1">
    <location>
        <position position="1"/>
    </location>
</feature>
<name>A0ACA9MSB2_9GLOM</name>
<gene>
    <name evidence="1" type="ORF">DHETER_LOCUS7445</name>
</gene>
<dbReference type="EMBL" id="CAJVPU010010508">
    <property type="protein sequence ID" value="CAG8606180.1"/>
    <property type="molecule type" value="Genomic_DNA"/>
</dbReference>
<evidence type="ECO:0000313" key="2">
    <source>
        <dbReference type="Proteomes" id="UP000789702"/>
    </source>
</evidence>
<proteinExistence type="predicted"/>
<sequence length="97" mass="11561">NDFDQHQWDSAKIYEKYNKSKKIKAKNLPQGLHYKKKHKNQTLNEDSTSTLTMVPIAQEQDNFIEWENKKLELQQKSLEVLREEISLCEKLNSLKEL</sequence>
<dbReference type="Proteomes" id="UP000789702">
    <property type="component" value="Unassembled WGS sequence"/>
</dbReference>
<organism evidence="1 2">
    <name type="scientific">Dentiscutata heterogama</name>
    <dbReference type="NCBI Taxonomy" id="1316150"/>
    <lineage>
        <taxon>Eukaryota</taxon>
        <taxon>Fungi</taxon>
        <taxon>Fungi incertae sedis</taxon>
        <taxon>Mucoromycota</taxon>
        <taxon>Glomeromycotina</taxon>
        <taxon>Glomeromycetes</taxon>
        <taxon>Diversisporales</taxon>
        <taxon>Gigasporaceae</taxon>
        <taxon>Dentiscutata</taxon>
    </lineage>
</organism>
<protein>
    <submittedName>
        <fullName evidence="1">5985_t:CDS:1</fullName>
    </submittedName>
</protein>